<evidence type="ECO:0000256" key="2">
    <source>
        <dbReference type="ARBA" id="ARBA00022475"/>
    </source>
</evidence>
<dbReference type="EMBL" id="LAQT01000003">
    <property type="protein sequence ID" value="KPC54297.1"/>
    <property type="molecule type" value="Genomic_DNA"/>
</dbReference>
<dbReference type="Gene3D" id="3.40.250.10">
    <property type="entry name" value="Rhodanese-like domain"/>
    <property type="match status" value="1"/>
</dbReference>
<keyword evidence="9" id="KW-1185">Reference proteome</keyword>
<feature type="transmembrane region" description="Helical" evidence="6">
    <location>
        <begin position="142"/>
        <end position="161"/>
    </location>
</feature>
<evidence type="ECO:0000256" key="5">
    <source>
        <dbReference type="ARBA" id="ARBA00023136"/>
    </source>
</evidence>
<comment type="subcellular location">
    <subcellularLocation>
        <location evidence="1">Cell membrane</location>
        <topology evidence="1">Multi-pass membrane protein</topology>
    </subcellularLocation>
</comment>
<dbReference type="PANTHER" id="PTHR42709:SF6">
    <property type="entry name" value="UNDECAPRENYL PHOSPHATE TRANSPORTER A"/>
    <property type="match status" value="1"/>
</dbReference>
<keyword evidence="5 6" id="KW-0472">Membrane</keyword>
<dbReference type="GO" id="GO:0005886">
    <property type="term" value="C:plasma membrane"/>
    <property type="evidence" value="ECO:0007669"/>
    <property type="project" value="UniProtKB-SubCell"/>
</dbReference>
<keyword evidence="2" id="KW-1003">Cell membrane</keyword>
<dbReference type="Pfam" id="PF09335">
    <property type="entry name" value="VTT_dom"/>
    <property type="match status" value="1"/>
</dbReference>
<dbReference type="Pfam" id="PF00581">
    <property type="entry name" value="Rhodanese"/>
    <property type="match status" value="1"/>
</dbReference>
<dbReference type="SUPFAM" id="SSF52821">
    <property type="entry name" value="Rhodanese/Cell cycle control phosphatase"/>
    <property type="match status" value="1"/>
</dbReference>
<accession>A0A0N1JTH4</accession>
<dbReference type="Proteomes" id="UP000037939">
    <property type="component" value="Unassembled WGS sequence"/>
</dbReference>
<dbReference type="PANTHER" id="PTHR42709">
    <property type="entry name" value="ALKALINE PHOSPHATASE LIKE PROTEIN"/>
    <property type="match status" value="1"/>
</dbReference>
<dbReference type="InterPro" id="IPR001763">
    <property type="entry name" value="Rhodanese-like_dom"/>
</dbReference>
<evidence type="ECO:0000256" key="4">
    <source>
        <dbReference type="ARBA" id="ARBA00022989"/>
    </source>
</evidence>
<feature type="transmembrane region" description="Helical" evidence="6">
    <location>
        <begin position="13"/>
        <end position="39"/>
    </location>
</feature>
<feature type="transmembrane region" description="Helical" evidence="6">
    <location>
        <begin position="173"/>
        <end position="190"/>
    </location>
</feature>
<dbReference type="InterPro" id="IPR032816">
    <property type="entry name" value="VTT_dom"/>
</dbReference>
<name>A0A0N1JTH4_9NEIS</name>
<dbReference type="AlphaFoldDB" id="A0A0N1JTH4"/>
<dbReference type="InterPro" id="IPR036873">
    <property type="entry name" value="Rhodanese-like_dom_sf"/>
</dbReference>
<dbReference type="SMART" id="SM00450">
    <property type="entry name" value="RHOD"/>
    <property type="match status" value="1"/>
</dbReference>
<sequence>MDLVRLVVATQDYAVPLLFGVSLLSRAGAPLPAAPLLVLMGGLVAGTSGRAIALVLASTIGGAMGDMIWYWAGQRLGRRVLSVVCKVSLSADVCVRQSETLFVRWGAFSLFAAKFVPGLGAVAPPLAGALGWRWATFARWNLAASLIWSAAYLVLGMLFQKQVTHVIDVMIDLGHYAVWLVGAFLVAYVAQRFYRRHQAAVAARMRRITVDELKAALASTKPPLLIDVRSPEGRMLDPRAIPGAVNISLKQIKEYAARLESDQTVVLYCACPNDASAVAAAAMLHGHGHQGAVPLLGGLEAWYEAEVAVEALLEDADERLANHTPPTIIPAAQ</sequence>
<dbReference type="OrthoDB" id="21108at2"/>
<dbReference type="STRING" id="857265.WG78_06595"/>
<proteinExistence type="predicted"/>
<feature type="transmembrane region" description="Helical" evidence="6">
    <location>
        <begin position="51"/>
        <end position="72"/>
    </location>
</feature>
<dbReference type="InterPro" id="IPR051311">
    <property type="entry name" value="DedA_domain"/>
</dbReference>
<dbReference type="RefSeq" id="WP_053936980.1">
    <property type="nucleotide sequence ID" value="NZ_LAQT01000003.1"/>
</dbReference>
<gene>
    <name evidence="8" type="ORF">WG78_06595</name>
</gene>
<evidence type="ECO:0000256" key="1">
    <source>
        <dbReference type="ARBA" id="ARBA00004651"/>
    </source>
</evidence>
<comment type="caution">
    <text evidence="8">The sequence shown here is derived from an EMBL/GenBank/DDBJ whole genome shotgun (WGS) entry which is preliminary data.</text>
</comment>
<evidence type="ECO:0000256" key="6">
    <source>
        <dbReference type="SAM" id="Phobius"/>
    </source>
</evidence>
<protein>
    <submittedName>
        <fullName evidence="8">Molybdopterin biosynthesis-like protein MoeZ</fullName>
    </submittedName>
</protein>
<evidence type="ECO:0000313" key="9">
    <source>
        <dbReference type="Proteomes" id="UP000037939"/>
    </source>
</evidence>
<organism evidence="8 9">
    <name type="scientific">Amantichitinum ursilacus</name>
    <dbReference type="NCBI Taxonomy" id="857265"/>
    <lineage>
        <taxon>Bacteria</taxon>
        <taxon>Pseudomonadati</taxon>
        <taxon>Pseudomonadota</taxon>
        <taxon>Betaproteobacteria</taxon>
        <taxon>Neisseriales</taxon>
        <taxon>Chitinibacteraceae</taxon>
        <taxon>Amantichitinum</taxon>
    </lineage>
</organism>
<evidence type="ECO:0000256" key="3">
    <source>
        <dbReference type="ARBA" id="ARBA00022692"/>
    </source>
</evidence>
<reference evidence="8 9" key="1">
    <citation type="submission" date="2015-07" db="EMBL/GenBank/DDBJ databases">
        <title>Draft genome sequence of the Amantichitinum ursilacus IGB-41, a new chitin-degrading bacterium.</title>
        <authorList>
            <person name="Kirstahler P."/>
            <person name="Guenther M."/>
            <person name="Grumaz C."/>
            <person name="Rupp S."/>
            <person name="Zibek S."/>
            <person name="Sohn K."/>
        </authorList>
    </citation>
    <scope>NUCLEOTIDE SEQUENCE [LARGE SCALE GENOMIC DNA]</scope>
    <source>
        <strain evidence="8 9">IGB-41</strain>
    </source>
</reference>
<feature type="transmembrane region" description="Helical" evidence="6">
    <location>
        <begin position="105"/>
        <end position="130"/>
    </location>
</feature>
<feature type="domain" description="Rhodanese" evidence="7">
    <location>
        <begin position="219"/>
        <end position="311"/>
    </location>
</feature>
<evidence type="ECO:0000313" key="8">
    <source>
        <dbReference type="EMBL" id="KPC54297.1"/>
    </source>
</evidence>
<keyword evidence="4 6" id="KW-1133">Transmembrane helix</keyword>
<dbReference type="PROSITE" id="PS50206">
    <property type="entry name" value="RHODANESE_3"/>
    <property type="match status" value="1"/>
</dbReference>
<keyword evidence="3 6" id="KW-0812">Transmembrane</keyword>
<evidence type="ECO:0000259" key="7">
    <source>
        <dbReference type="PROSITE" id="PS50206"/>
    </source>
</evidence>